<dbReference type="EMBL" id="UZAI01017485">
    <property type="protein sequence ID" value="VDP25568.1"/>
    <property type="molecule type" value="Genomic_DNA"/>
</dbReference>
<evidence type="ECO:0000313" key="2">
    <source>
        <dbReference type="Proteomes" id="UP000277204"/>
    </source>
</evidence>
<proteinExistence type="predicted"/>
<protein>
    <submittedName>
        <fullName evidence="1">Uncharacterized protein</fullName>
    </submittedName>
</protein>
<gene>
    <name evidence="1" type="ORF">SMRZ_LOCUS17874</name>
</gene>
<name>A0A3P8CVV6_9TREM</name>
<dbReference type="Proteomes" id="UP000277204">
    <property type="component" value="Unassembled WGS sequence"/>
</dbReference>
<evidence type="ECO:0000313" key="1">
    <source>
        <dbReference type="EMBL" id="VDP25568.1"/>
    </source>
</evidence>
<reference evidence="1 2" key="1">
    <citation type="submission" date="2018-11" db="EMBL/GenBank/DDBJ databases">
        <authorList>
            <consortium name="Pathogen Informatics"/>
        </authorList>
    </citation>
    <scope>NUCLEOTIDE SEQUENCE [LARGE SCALE GENOMIC DNA]</scope>
    <source>
        <strain evidence="1 2">Zambia</strain>
    </source>
</reference>
<accession>A0A3P8CVV6</accession>
<dbReference type="AlphaFoldDB" id="A0A3P8CVV6"/>
<sequence>MLISGTAAFHVKNFAYQYYGKRLTDQDVCNMRYKVFSHANFPGTQFANL</sequence>
<organism evidence="1 2">
    <name type="scientific">Schistosoma margrebowiei</name>
    <dbReference type="NCBI Taxonomy" id="48269"/>
    <lineage>
        <taxon>Eukaryota</taxon>
        <taxon>Metazoa</taxon>
        <taxon>Spiralia</taxon>
        <taxon>Lophotrochozoa</taxon>
        <taxon>Platyhelminthes</taxon>
        <taxon>Trematoda</taxon>
        <taxon>Digenea</taxon>
        <taxon>Strigeidida</taxon>
        <taxon>Schistosomatoidea</taxon>
        <taxon>Schistosomatidae</taxon>
        <taxon>Schistosoma</taxon>
    </lineage>
</organism>
<keyword evidence="2" id="KW-1185">Reference proteome</keyword>